<dbReference type="Pfam" id="PF01284">
    <property type="entry name" value="MARVEL"/>
    <property type="match status" value="2"/>
</dbReference>
<dbReference type="InterPro" id="IPR008253">
    <property type="entry name" value="Marvel"/>
</dbReference>
<feature type="transmembrane region" description="Helical" evidence="7">
    <location>
        <begin position="294"/>
        <end position="317"/>
    </location>
</feature>
<evidence type="ECO:0000313" key="10">
    <source>
        <dbReference type="Proteomes" id="UP001159427"/>
    </source>
</evidence>
<feature type="domain" description="MARVEL" evidence="8">
    <location>
        <begin position="224"/>
        <end position="410"/>
    </location>
</feature>
<evidence type="ECO:0000259" key="8">
    <source>
        <dbReference type="PROSITE" id="PS51225"/>
    </source>
</evidence>
<evidence type="ECO:0000313" key="9">
    <source>
        <dbReference type="EMBL" id="CAH3149156.1"/>
    </source>
</evidence>
<sequence length="413" mass="45425">MADPENQGTNPEKAPGKQSSGGGGQIGFTMEYVTSIPGIIKIVEFFLLMIAFALAADSKGSSSWGRMDFFLFVTVTSWLLVIAIFVLFAFNVISVINVNIDWNLPVIIFSAVVAVLLLISSSLIADDARKLNDGLRPYGLSADKLSAAAAFGFFSMVAFIIDAGIHFMKMQGRMFRARTSRVIDLICISKLEMADPENQGANPDKAPEKQSSSGGGQIGFIIEYITSIPGIIKIVEFFLLMIAFGLAAGSKGSFSWGRMDFFPFVTITSWVLVIAIFVLFAFNVISMINVDIDWNLPVIIFAAVVAVLLLISSSLIADDARRWNYIYGGYRLYGFSVDKLSAAAVCRKIKLHAVDSLALKKLLLSTTEIFDKFKYTRLFEIMTAADAEAFGFFSMVLFIIDTVIHFMKMQGRM</sequence>
<evidence type="ECO:0000256" key="3">
    <source>
        <dbReference type="ARBA" id="ARBA00022989"/>
    </source>
</evidence>
<feature type="transmembrane region" description="Helical" evidence="7">
    <location>
        <begin position="389"/>
        <end position="407"/>
    </location>
</feature>
<feature type="compositionally biased region" description="Polar residues" evidence="6">
    <location>
        <begin position="1"/>
        <end position="10"/>
    </location>
</feature>
<keyword evidence="4 5" id="KW-0472">Membrane</keyword>
<feature type="transmembrane region" description="Helical" evidence="7">
    <location>
        <begin position="261"/>
        <end position="282"/>
    </location>
</feature>
<keyword evidence="2 5" id="KW-0812">Transmembrane</keyword>
<comment type="subcellular location">
    <subcellularLocation>
        <location evidence="1">Membrane</location>
        <topology evidence="1">Multi-pass membrane protein</topology>
    </subcellularLocation>
</comment>
<dbReference type="PANTHER" id="PTHR22776:SF49">
    <property type="entry name" value="MARVEL DOMAIN-CONTAINING PROTEIN"/>
    <property type="match status" value="1"/>
</dbReference>
<evidence type="ECO:0000256" key="1">
    <source>
        <dbReference type="ARBA" id="ARBA00004141"/>
    </source>
</evidence>
<evidence type="ECO:0000256" key="4">
    <source>
        <dbReference type="ARBA" id="ARBA00023136"/>
    </source>
</evidence>
<evidence type="ECO:0000256" key="5">
    <source>
        <dbReference type="PROSITE-ProRule" id="PRU00581"/>
    </source>
</evidence>
<organism evidence="9 10">
    <name type="scientific">Porites evermanni</name>
    <dbReference type="NCBI Taxonomy" id="104178"/>
    <lineage>
        <taxon>Eukaryota</taxon>
        <taxon>Metazoa</taxon>
        <taxon>Cnidaria</taxon>
        <taxon>Anthozoa</taxon>
        <taxon>Hexacorallia</taxon>
        <taxon>Scleractinia</taxon>
        <taxon>Fungiina</taxon>
        <taxon>Poritidae</taxon>
        <taxon>Porites</taxon>
    </lineage>
</organism>
<feature type="transmembrane region" description="Helical" evidence="7">
    <location>
        <begin position="230"/>
        <end position="249"/>
    </location>
</feature>
<dbReference type="PROSITE" id="PS51225">
    <property type="entry name" value="MARVEL"/>
    <property type="match status" value="2"/>
</dbReference>
<evidence type="ECO:0000256" key="6">
    <source>
        <dbReference type="SAM" id="MobiDB-lite"/>
    </source>
</evidence>
<feature type="transmembrane region" description="Helical" evidence="7">
    <location>
        <begin position="69"/>
        <end position="90"/>
    </location>
</feature>
<comment type="caution">
    <text evidence="9">The sequence shown here is derived from an EMBL/GenBank/DDBJ whole genome shotgun (WGS) entry which is preliminary data.</text>
</comment>
<proteinExistence type="predicted"/>
<gene>
    <name evidence="9" type="ORF">PEVE_00044827</name>
</gene>
<feature type="domain" description="MARVEL" evidence="8">
    <location>
        <begin position="32"/>
        <end position="171"/>
    </location>
</feature>
<feature type="transmembrane region" description="Helical" evidence="7">
    <location>
        <begin position="102"/>
        <end position="125"/>
    </location>
</feature>
<feature type="transmembrane region" description="Helical" evidence="7">
    <location>
        <begin position="38"/>
        <end position="57"/>
    </location>
</feature>
<dbReference type="Proteomes" id="UP001159427">
    <property type="component" value="Unassembled WGS sequence"/>
</dbReference>
<name>A0ABN8PR40_9CNID</name>
<evidence type="ECO:0000256" key="2">
    <source>
        <dbReference type="ARBA" id="ARBA00022692"/>
    </source>
</evidence>
<dbReference type="InterPro" id="IPR050578">
    <property type="entry name" value="MARVEL-CKLF_proteins"/>
</dbReference>
<dbReference type="EMBL" id="CALNXI010000965">
    <property type="protein sequence ID" value="CAH3149156.1"/>
    <property type="molecule type" value="Genomic_DNA"/>
</dbReference>
<evidence type="ECO:0000256" key="7">
    <source>
        <dbReference type="SAM" id="Phobius"/>
    </source>
</evidence>
<feature type="transmembrane region" description="Helical" evidence="7">
    <location>
        <begin position="145"/>
        <end position="168"/>
    </location>
</feature>
<protein>
    <recommendedName>
        <fullName evidence="8">MARVEL domain-containing protein</fullName>
    </recommendedName>
</protein>
<feature type="region of interest" description="Disordered" evidence="6">
    <location>
        <begin position="1"/>
        <end position="22"/>
    </location>
</feature>
<keyword evidence="3 7" id="KW-1133">Transmembrane helix</keyword>
<accession>A0ABN8PR40</accession>
<reference evidence="9 10" key="1">
    <citation type="submission" date="2022-05" db="EMBL/GenBank/DDBJ databases">
        <authorList>
            <consortium name="Genoscope - CEA"/>
            <person name="William W."/>
        </authorList>
    </citation>
    <scope>NUCLEOTIDE SEQUENCE [LARGE SCALE GENOMIC DNA]</scope>
</reference>
<dbReference type="PANTHER" id="PTHR22776">
    <property type="entry name" value="MARVEL-CONTAINING POTENTIAL LIPID RAFT-ASSOCIATED PROTEIN"/>
    <property type="match status" value="1"/>
</dbReference>
<keyword evidence="10" id="KW-1185">Reference proteome</keyword>